<evidence type="ECO:0000313" key="4">
    <source>
        <dbReference type="Proteomes" id="UP001141650"/>
    </source>
</evidence>
<dbReference type="AlphaFoldDB" id="A0AA41XTK8"/>
<name>A0AA41XTK8_9MYCO</name>
<dbReference type="SUPFAM" id="SSF56300">
    <property type="entry name" value="Metallo-dependent phosphatases"/>
    <property type="match status" value="1"/>
</dbReference>
<protein>
    <submittedName>
        <fullName evidence="3">Metallophosphoesterase</fullName>
    </submittedName>
</protein>
<dbReference type="InterPro" id="IPR029052">
    <property type="entry name" value="Metallo-depent_PP-like"/>
</dbReference>
<dbReference type="Proteomes" id="UP001141650">
    <property type="component" value="Unassembled WGS sequence"/>
</dbReference>
<accession>A0AA41XTK8</accession>
<proteinExistence type="inferred from homology"/>
<organism evidence="3 4">
    <name type="scientific">Mycobacterium alsense</name>
    <dbReference type="NCBI Taxonomy" id="324058"/>
    <lineage>
        <taxon>Bacteria</taxon>
        <taxon>Bacillati</taxon>
        <taxon>Actinomycetota</taxon>
        <taxon>Actinomycetes</taxon>
        <taxon>Mycobacteriales</taxon>
        <taxon>Mycobacteriaceae</taxon>
        <taxon>Mycobacterium</taxon>
    </lineage>
</organism>
<comment type="caution">
    <text evidence="3">The sequence shown here is derived from an EMBL/GenBank/DDBJ whole genome shotgun (WGS) entry which is preliminary data.</text>
</comment>
<evidence type="ECO:0000256" key="1">
    <source>
        <dbReference type="ARBA" id="ARBA00008950"/>
    </source>
</evidence>
<dbReference type="Pfam" id="PF12850">
    <property type="entry name" value="Metallophos_2"/>
    <property type="match status" value="1"/>
</dbReference>
<gene>
    <name evidence="3" type="ORF">H7K38_23370</name>
</gene>
<comment type="similarity">
    <text evidence="1">Belongs to the metallophosphoesterase superfamily. YfcE family.</text>
</comment>
<dbReference type="EMBL" id="JACKVH010000022">
    <property type="protein sequence ID" value="MCV7381573.1"/>
    <property type="molecule type" value="Genomic_DNA"/>
</dbReference>
<dbReference type="InterPro" id="IPR024654">
    <property type="entry name" value="Calcineurin-like_PHP_lpxH"/>
</dbReference>
<dbReference type="Gene3D" id="3.60.21.10">
    <property type="match status" value="1"/>
</dbReference>
<feature type="domain" description="Calcineurin-like phosphoesterase" evidence="2">
    <location>
        <begin position="57"/>
        <end position="176"/>
    </location>
</feature>
<reference evidence="3" key="2">
    <citation type="journal article" date="2022" name="BMC Genomics">
        <title>Comparative genome analysis of mycobacteria focusing on tRNA and non-coding RNA.</title>
        <authorList>
            <person name="Behra P.R.K."/>
            <person name="Pettersson B.M.F."/>
            <person name="Ramesh M."/>
            <person name="Das S."/>
            <person name="Dasgupta S."/>
            <person name="Kirsebom L.A."/>
        </authorList>
    </citation>
    <scope>NUCLEOTIDE SEQUENCE</scope>
    <source>
        <strain evidence="3">CCUG 55640</strain>
    </source>
</reference>
<evidence type="ECO:0000259" key="2">
    <source>
        <dbReference type="Pfam" id="PF12850"/>
    </source>
</evidence>
<reference evidence="3" key="1">
    <citation type="submission" date="2020-07" db="EMBL/GenBank/DDBJ databases">
        <authorList>
            <person name="Pettersson B.M.F."/>
            <person name="Behra P.R.K."/>
            <person name="Ramesh M."/>
            <person name="Das S."/>
            <person name="Dasgupta S."/>
            <person name="Kirsebom L.A."/>
        </authorList>
    </citation>
    <scope>NUCLEOTIDE SEQUENCE</scope>
    <source>
        <strain evidence="3">CCUG 55640</strain>
    </source>
</reference>
<sequence length="225" mass="25169">MGPEVSVWFTSDLHIGHRLCATIRGFIPECQSLPVNERRIESGVVDHDSELAGNWDAVVKPGDQVWVLGDISAGGTAAQLSALQWLSNRPGEKHLIAGNHDGVHPLHRNSHKWQPEYLKVFASVQTMARRKINGQNVLLSHFPYRGDHTDKDRYIQYRLRDEGLPLLHGHTHSREKYRAGLIGHNGAIIFRDSPTIHVGVDAWDLRPVHLDVIAAALLDVGQMPH</sequence>
<evidence type="ECO:0000313" key="3">
    <source>
        <dbReference type="EMBL" id="MCV7381573.1"/>
    </source>
</evidence>